<reference evidence="1 2" key="1">
    <citation type="submission" date="2017-06" db="EMBL/GenBank/DDBJ databases">
        <title>Comparative genomic analysis of Ambrosia Fusariam Clade fungi.</title>
        <authorList>
            <person name="Stajich J.E."/>
            <person name="Carrillo J."/>
            <person name="Kijimoto T."/>
            <person name="Eskalen A."/>
            <person name="O'Donnell K."/>
            <person name="Kasson M."/>
        </authorList>
    </citation>
    <scope>NUCLEOTIDE SEQUENCE [LARGE SCALE GENOMIC DNA]</scope>
    <source>
        <strain evidence="1 2">NRRL62584</strain>
    </source>
</reference>
<evidence type="ECO:0000313" key="2">
    <source>
        <dbReference type="Proteomes" id="UP000288168"/>
    </source>
</evidence>
<evidence type="ECO:0000313" key="1">
    <source>
        <dbReference type="EMBL" id="RSL60900.1"/>
    </source>
</evidence>
<dbReference type="EMBL" id="NKCI01000055">
    <property type="protein sequence ID" value="RSL60900.1"/>
    <property type="molecule type" value="Genomic_DNA"/>
</dbReference>
<sequence>MSQLYCAARAQLHAELILNPPGNVERRLETTGFGSGALESTMAVVGNCILTKEMGCLWNQSAIFSDW</sequence>
<proteinExistence type="predicted"/>
<dbReference type="Proteomes" id="UP000288168">
    <property type="component" value="Unassembled WGS sequence"/>
</dbReference>
<gene>
    <name evidence="1" type="ORF">CEP54_006535</name>
</gene>
<comment type="caution">
    <text evidence="1">The sequence shown here is derived from an EMBL/GenBank/DDBJ whole genome shotgun (WGS) entry which is preliminary data.</text>
</comment>
<protein>
    <submittedName>
        <fullName evidence="1">Uncharacterized protein</fullName>
    </submittedName>
</protein>
<keyword evidence="2" id="KW-1185">Reference proteome</keyword>
<dbReference type="AlphaFoldDB" id="A0A428Q6L8"/>
<organism evidence="1 2">
    <name type="scientific">Fusarium duplospermum</name>
    <dbReference type="NCBI Taxonomy" id="1325734"/>
    <lineage>
        <taxon>Eukaryota</taxon>
        <taxon>Fungi</taxon>
        <taxon>Dikarya</taxon>
        <taxon>Ascomycota</taxon>
        <taxon>Pezizomycotina</taxon>
        <taxon>Sordariomycetes</taxon>
        <taxon>Hypocreomycetidae</taxon>
        <taxon>Hypocreales</taxon>
        <taxon>Nectriaceae</taxon>
        <taxon>Fusarium</taxon>
        <taxon>Fusarium solani species complex</taxon>
    </lineage>
</organism>
<name>A0A428Q6L8_9HYPO</name>
<accession>A0A428Q6L8</accession>